<protein>
    <submittedName>
        <fullName evidence="3">Uncharacterized protein</fullName>
    </submittedName>
</protein>
<dbReference type="AlphaFoldDB" id="A0A9Q1JHN6"/>
<sequence length="300" mass="34502">MVSGRKGEGTFSRTKSEKVCGEEVLEKKDVRRQQAREKRKRAEGSGRRKSLGNDVTKPGRRGDDIDVEAKRREALDSDKENESEWEASEYEERSSEKGAQTYGRKYSRTKKKVIHRAHGMDRVVRVGFDVDDADVILRYGFMSTRHCLIRKTINNIRGLLVGEKYITIVPVLHPQPTEVGDDVVKDYMTTPEFFYYLEDGEITMLYHNYHSHLNLLVSEVAVHWCQGVLSAEERINRARQDVERWRYKAKELQLRLQEAHSGEGTCVGNTGGVLSEVPSPITVEGYEMSRNMREETDTQE</sequence>
<evidence type="ECO:0000256" key="2">
    <source>
        <dbReference type="SAM" id="MobiDB-lite"/>
    </source>
</evidence>
<accession>A0A9Q1JHN6</accession>
<dbReference type="Proteomes" id="UP001153076">
    <property type="component" value="Unassembled WGS sequence"/>
</dbReference>
<comment type="caution">
    <text evidence="3">The sequence shown here is derived from an EMBL/GenBank/DDBJ whole genome shotgun (WGS) entry which is preliminary data.</text>
</comment>
<feature type="compositionally biased region" description="Basic and acidic residues" evidence="2">
    <location>
        <begin position="60"/>
        <end position="82"/>
    </location>
</feature>
<organism evidence="3 4">
    <name type="scientific">Carnegiea gigantea</name>
    <dbReference type="NCBI Taxonomy" id="171969"/>
    <lineage>
        <taxon>Eukaryota</taxon>
        <taxon>Viridiplantae</taxon>
        <taxon>Streptophyta</taxon>
        <taxon>Embryophyta</taxon>
        <taxon>Tracheophyta</taxon>
        <taxon>Spermatophyta</taxon>
        <taxon>Magnoliopsida</taxon>
        <taxon>eudicotyledons</taxon>
        <taxon>Gunneridae</taxon>
        <taxon>Pentapetalae</taxon>
        <taxon>Caryophyllales</taxon>
        <taxon>Cactineae</taxon>
        <taxon>Cactaceae</taxon>
        <taxon>Cactoideae</taxon>
        <taxon>Echinocereeae</taxon>
        <taxon>Carnegiea</taxon>
    </lineage>
</organism>
<proteinExistence type="predicted"/>
<feature type="compositionally biased region" description="Basic and acidic residues" evidence="2">
    <location>
        <begin position="1"/>
        <end position="46"/>
    </location>
</feature>
<name>A0A9Q1JHN6_9CARY</name>
<keyword evidence="4" id="KW-1185">Reference proteome</keyword>
<gene>
    <name evidence="3" type="ORF">Cgig2_011559</name>
</gene>
<evidence type="ECO:0000256" key="1">
    <source>
        <dbReference type="SAM" id="Coils"/>
    </source>
</evidence>
<feature type="coiled-coil region" evidence="1">
    <location>
        <begin position="228"/>
        <end position="255"/>
    </location>
</feature>
<evidence type="ECO:0000313" key="4">
    <source>
        <dbReference type="Proteomes" id="UP001153076"/>
    </source>
</evidence>
<evidence type="ECO:0000313" key="3">
    <source>
        <dbReference type="EMBL" id="KAJ8423154.1"/>
    </source>
</evidence>
<feature type="region of interest" description="Disordered" evidence="2">
    <location>
        <begin position="1"/>
        <end position="105"/>
    </location>
</feature>
<dbReference type="EMBL" id="JAKOGI010002043">
    <property type="protein sequence ID" value="KAJ8423154.1"/>
    <property type="molecule type" value="Genomic_DNA"/>
</dbReference>
<reference evidence="3" key="1">
    <citation type="submission" date="2022-04" db="EMBL/GenBank/DDBJ databases">
        <title>Carnegiea gigantea Genome sequencing and assembly v2.</title>
        <authorList>
            <person name="Copetti D."/>
            <person name="Sanderson M.J."/>
            <person name="Burquez A."/>
            <person name="Wojciechowski M.F."/>
        </authorList>
    </citation>
    <scope>NUCLEOTIDE SEQUENCE</scope>
    <source>
        <strain evidence="3">SGP5-SGP5p</strain>
        <tissue evidence="3">Aerial part</tissue>
    </source>
</reference>
<keyword evidence="1" id="KW-0175">Coiled coil</keyword>